<protein>
    <submittedName>
        <fullName evidence="1">Uncharacterized protein</fullName>
    </submittedName>
</protein>
<dbReference type="AlphaFoldDB" id="A0A8J3KKQ1"/>
<dbReference type="SUPFAM" id="SSF56112">
    <property type="entry name" value="Protein kinase-like (PK-like)"/>
    <property type="match status" value="1"/>
</dbReference>
<evidence type="ECO:0000313" key="1">
    <source>
        <dbReference type="EMBL" id="GIF97669.1"/>
    </source>
</evidence>
<dbReference type="InterPro" id="IPR011009">
    <property type="entry name" value="Kinase-like_dom_sf"/>
</dbReference>
<dbReference type="RefSeq" id="WP_239165422.1">
    <property type="nucleotide sequence ID" value="NZ_BONH01000009.1"/>
</dbReference>
<gene>
    <name evidence="1" type="ORF">Cci01nite_27630</name>
</gene>
<organism evidence="1 2">
    <name type="scientific">Catellatospora citrea</name>
    <dbReference type="NCBI Taxonomy" id="53366"/>
    <lineage>
        <taxon>Bacteria</taxon>
        <taxon>Bacillati</taxon>
        <taxon>Actinomycetota</taxon>
        <taxon>Actinomycetes</taxon>
        <taxon>Micromonosporales</taxon>
        <taxon>Micromonosporaceae</taxon>
        <taxon>Catellatospora</taxon>
    </lineage>
</organism>
<reference evidence="1 2" key="1">
    <citation type="submission" date="2021-01" db="EMBL/GenBank/DDBJ databases">
        <title>Whole genome shotgun sequence of Catellatospora citrea NBRC 14495.</title>
        <authorList>
            <person name="Komaki H."/>
            <person name="Tamura T."/>
        </authorList>
    </citation>
    <scope>NUCLEOTIDE SEQUENCE [LARGE SCALE GENOMIC DNA]</scope>
    <source>
        <strain evidence="1 2">NBRC 14495</strain>
    </source>
</reference>
<comment type="caution">
    <text evidence="1">The sequence shown here is derived from an EMBL/GenBank/DDBJ whole genome shotgun (WGS) entry which is preliminary data.</text>
</comment>
<name>A0A8J3KKQ1_9ACTN</name>
<dbReference type="EMBL" id="BONH01000009">
    <property type="protein sequence ID" value="GIF97669.1"/>
    <property type="molecule type" value="Genomic_DNA"/>
</dbReference>
<dbReference type="Proteomes" id="UP000659904">
    <property type="component" value="Unassembled WGS sequence"/>
</dbReference>
<accession>A0A8J3KKQ1</accession>
<proteinExistence type="predicted"/>
<evidence type="ECO:0000313" key="2">
    <source>
        <dbReference type="Proteomes" id="UP000659904"/>
    </source>
</evidence>
<dbReference type="Gene3D" id="3.90.1200.10">
    <property type="match status" value="1"/>
</dbReference>
<sequence>MHADCDWDNWLADDQTVTALLDFERARFGVPADDWVLLAVTSGPHIALILDIIAEQTAGSPETIRAECELRDAAFIAQDLRHALELPDLPPWTARRVGDLEELVTGRRWWRPAP</sequence>
<keyword evidence="2" id="KW-1185">Reference proteome</keyword>